<dbReference type="Pfam" id="PF02791">
    <property type="entry name" value="DDT"/>
    <property type="match status" value="1"/>
</dbReference>
<feature type="domain" description="WAC" evidence="7">
    <location>
        <begin position="59"/>
        <end position="164"/>
    </location>
</feature>
<dbReference type="SMART" id="SM00571">
    <property type="entry name" value="DDT"/>
    <property type="match status" value="1"/>
</dbReference>
<feature type="compositionally biased region" description="Basic and acidic residues" evidence="4">
    <location>
        <begin position="544"/>
        <end position="565"/>
    </location>
</feature>
<feature type="transmembrane region" description="Helical" evidence="5">
    <location>
        <begin position="20"/>
        <end position="40"/>
    </location>
</feature>
<sequence>MHCFTQCALLEKLNTYLRGLVFTLLLVSFGLCGHFLGFLLQRRKPFSLAEPPKDLKLDEHVYQIRFTKEIFRDYHDYLKRLNLYRQRVWMCKVTGKTGLTYEEALVSEQRATEKVQQIPKELMTPALRIIQYSTLPLKELADSIAAKLQQRLFVGAELYGKKDDGVCPCKILKVIRKGVDKFSYEAAWLDKNKNISEKVELSADDLVQKKPLFSRNILKSFIRESTYRNAPWVLHDELAKKHGISTDIPEVLRGRVFFKDGLLICSKKRKNEESMEATDNCKRNKLDGAQVDDSAQEKENGNVKDEPIKYPIDDLLVKPSPDDPVFTDRPSPSREFSVPICCVGDLLMVWDFCTSFGKLLHLWPYALEDFENAICHRDSNVVLLVESHAALFRVLIKDDDEYSSAVKKRKLKSKITMINWTEYLCDFLEMINIPELRHYEATIKRGHYGLVDASAKLEILRELVNRALGTVIFREKLDEFIEQRQALGATRREEALEDGRRRREKKERLKAESESNGFVDGHHLNSANVLTNNDYNHGTQNGDVGKKIDVETESSRQNDPLDRSGIKHSNLASKKTPKKLNSELKEAIENGKELSRKELLKQLKVDKDPSEKNSKEQRKEYFEREMEKRFIRRSPLGKDRDYNKYWWFRRDGRIFVESCDSKEWGYYSSKEELDALMGSLNCKGERERALQKQLEKYYSGISSELQKRSKDLMHRIAMDESVLRRSTRVRAPPRQNPANAFLRYVNKWKQE</sequence>
<dbReference type="InterPro" id="IPR028941">
    <property type="entry name" value="WHIM2_dom"/>
</dbReference>
<feature type="compositionally biased region" description="Basic and acidic residues" evidence="4">
    <location>
        <begin position="295"/>
        <end position="307"/>
    </location>
</feature>
<dbReference type="InterPro" id="IPR013136">
    <property type="entry name" value="WSTF_Acf1_Cbp146"/>
</dbReference>
<keyword evidence="9" id="KW-1185">Reference proteome</keyword>
<gene>
    <name evidence="8" type="ORF">VNO77_00692</name>
</gene>
<reference evidence="8 9" key="1">
    <citation type="submission" date="2024-01" db="EMBL/GenBank/DDBJ databases">
        <title>The genomes of 5 underutilized Papilionoideae crops provide insights into root nodulation and disease resistanc.</title>
        <authorList>
            <person name="Jiang F."/>
        </authorList>
    </citation>
    <scope>NUCLEOTIDE SEQUENCE [LARGE SCALE GENOMIC DNA]</scope>
    <source>
        <strain evidence="8">LVBAO_FW01</strain>
        <tissue evidence="8">Leaves</tissue>
    </source>
</reference>
<dbReference type="AlphaFoldDB" id="A0AAN9MQ43"/>
<keyword evidence="5" id="KW-0472">Membrane</keyword>
<proteinExistence type="predicted"/>
<evidence type="ECO:0008006" key="10">
    <source>
        <dbReference type="Google" id="ProtNLM"/>
    </source>
</evidence>
<organism evidence="8 9">
    <name type="scientific">Canavalia gladiata</name>
    <name type="common">Sword bean</name>
    <name type="synonym">Dolichos gladiatus</name>
    <dbReference type="NCBI Taxonomy" id="3824"/>
    <lineage>
        <taxon>Eukaryota</taxon>
        <taxon>Viridiplantae</taxon>
        <taxon>Streptophyta</taxon>
        <taxon>Embryophyta</taxon>
        <taxon>Tracheophyta</taxon>
        <taxon>Spermatophyta</taxon>
        <taxon>Magnoliopsida</taxon>
        <taxon>eudicotyledons</taxon>
        <taxon>Gunneridae</taxon>
        <taxon>Pentapetalae</taxon>
        <taxon>rosids</taxon>
        <taxon>fabids</taxon>
        <taxon>Fabales</taxon>
        <taxon>Fabaceae</taxon>
        <taxon>Papilionoideae</taxon>
        <taxon>50 kb inversion clade</taxon>
        <taxon>NPAAA clade</taxon>
        <taxon>indigoferoid/millettioid clade</taxon>
        <taxon>Phaseoleae</taxon>
        <taxon>Canavalia</taxon>
    </lineage>
</organism>
<evidence type="ECO:0000256" key="2">
    <source>
        <dbReference type="ARBA" id="ARBA00023242"/>
    </source>
</evidence>
<dbReference type="Pfam" id="PF10537">
    <property type="entry name" value="WAC_Acf1_DNA_bd"/>
    <property type="match status" value="1"/>
</dbReference>
<feature type="region of interest" description="Disordered" evidence="4">
    <location>
        <begin position="276"/>
        <end position="307"/>
    </location>
</feature>
<dbReference type="InterPro" id="IPR053271">
    <property type="entry name" value="DDT_domain"/>
</dbReference>
<keyword evidence="5" id="KW-0812">Transmembrane</keyword>
<evidence type="ECO:0000256" key="3">
    <source>
        <dbReference type="PROSITE-ProRule" id="PRU00475"/>
    </source>
</evidence>
<comment type="subcellular location">
    <subcellularLocation>
        <location evidence="1 3">Nucleus</location>
    </subcellularLocation>
</comment>
<dbReference type="GO" id="GO:0005634">
    <property type="term" value="C:nucleus"/>
    <property type="evidence" value="ECO:0007669"/>
    <property type="project" value="UniProtKB-SubCell"/>
</dbReference>
<feature type="domain" description="DDT" evidence="6">
    <location>
        <begin position="340"/>
        <end position="401"/>
    </location>
</feature>
<evidence type="ECO:0000256" key="1">
    <source>
        <dbReference type="ARBA" id="ARBA00004123"/>
    </source>
</evidence>
<protein>
    <recommendedName>
        <fullName evidence="10">DDT domain-containing protein DDB_G0282237</fullName>
    </recommendedName>
</protein>
<feature type="compositionally biased region" description="Polar residues" evidence="4">
    <location>
        <begin position="525"/>
        <end position="542"/>
    </location>
</feature>
<dbReference type="Pfam" id="PF15613">
    <property type="entry name" value="WSD"/>
    <property type="match status" value="1"/>
</dbReference>
<evidence type="ECO:0000259" key="7">
    <source>
        <dbReference type="PROSITE" id="PS51136"/>
    </source>
</evidence>
<name>A0AAN9MQ43_CANGL</name>
<dbReference type="PROSITE" id="PS50827">
    <property type="entry name" value="DDT"/>
    <property type="match status" value="1"/>
</dbReference>
<dbReference type="GO" id="GO:0000785">
    <property type="term" value="C:chromatin"/>
    <property type="evidence" value="ECO:0007669"/>
    <property type="project" value="UniProtKB-ARBA"/>
</dbReference>
<evidence type="ECO:0000313" key="8">
    <source>
        <dbReference type="EMBL" id="KAK7358754.1"/>
    </source>
</evidence>
<evidence type="ECO:0000256" key="5">
    <source>
        <dbReference type="SAM" id="Phobius"/>
    </source>
</evidence>
<dbReference type="PANTHER" id="PTHR15546">
    <property type="entry name" value="BROMODOMAIN ADJACENT TO ZINC FINGER DOMAIN, 2A"/>
    <property type="match status" value="1"/>
</dbReference>
<evidence type="ECO:0000313" key="9">
    <source>
        <dbReference type="Proteomes" id="UP001367508"/>
    </source>
</evidence>
<keyword evidence="5" id="KW-1133">Transmembrane helix</keyword>
<dbReference type="PANTHER" id="PTHR15546:SF2">
    <property type="entry name" value="DDT DOMAIN-CONTAINING PROTEIN DDB_G0282237"/>
    <property type="match status" value="1"/>
</dbReference>
<feature type="region of interest" description="Disordered" evidence="4">
    <location>
        <begin position="491"/>
        <end position="580"/>
    </location>
</feature>
<dbReference type="InterPro" id="IPR018501">
    <property type="entry name" value="DDT_dom"/>
</dbReference>
<evidence type="ECO:0000256" key="4">
    <source>
        <dbReference type="SAM" id="MobiDB-lite"/>
    </source>
</evidence>
<dbReference type="EMBL" id="JAYMYQ010000001">
    <property type="protein sequence ID" value="KAK7358754.1"/>
    <property type="molecule type" value="Genomic_DNA"/>
</dbReference>
<comment type="caution">
    <text evidence="8">The sequence shown here is derived from an EMBL/GenBank/DDBJ whole genome shotgun (WGS) entry which is preliminary data.</text>
</comment>
<dbReference type="PROSITE" id="PS51136">
    <property type="entry name" value="WAC"/>
    <property type="match status" value="1"/>
</dbReference>
<feature type="compositionally biased region" description="Basic and acidic residues" evidence="4">
    <location>
        <begin position="491"/>
        <end position="513"/>
    </location>
</feature>
<keyword evidence="2 3" id="KW-0539">Nucleus</keyword>
<accession>A0AAN9MQ43</accession>
<dbReference type="Proteomes" id="UP001367508">
    <property type="component" value="Unassembled WGS sequence"/>
</dbReference>
<evidence type="ECO:0000259" key="6">
    <source>
        <dbReference type="PROSITE" id="PS50827"/>
    </source>
</evidence>